<evidence type="ECO:0000256" key="20">
    <source>
        <dbReference type="RuleBase" id="RU365027"/>
    </source>
</evidence>
<comment type="catalytic activity">
    <reaction evidence="19">
        <text>L-seryl-[protein] + ATP = O-phospho-L-seryl-[protein] + ADP + H(+)</text>
        <dbReference type="Rhea" id="RHEA:17989"/>
        <dbReference type="Rhea" id="RHEA-COMP:9863"/>
        <dbReference type="Rhea" id="RHEA-COMP:11604"/>
        <dbReference type="ChEBI" id="CHEBI:15378"/>
        <dbReference type="ChEBI" id="CHEBI:29999"/>
        <dbReference type="ChEBI" id="CHEBI:30616"/>
        <dbReference type="ChEBI" id="CHEBI:83421"/>
        <dbReference type="ChEBI" id="CHEBI:456216"/>
        <dbReference type="EC" id="2.7.11.1"/>
    </reaction>
</comment>
<feature type="domain" description="FAT" evidence="23">
    <location>
        <begin position="1908"/>
        <end position="2510"/>
    </location>
</feature>
<dbReference type="GO" id="GO:0006281">
    <property type="term" value="P:DNA repair"/>
    <property type="evidence" value="ECO:0007669"/>
    <property type="project" value="InterPro"/>
</dbReference>
<evidence type="ECO:0000256" key="1">
    <source>
        <dbReference type="ARBA" id="ARBA00004123"/>
    </source>
</evidence>
<dbReference type="PROSITE" id="PS50290">
    <property type="entry name" value="PI3_4_KINASE_3"/>
    <property type="match status" value="1"/>
</dbReference>
<dbReference type="GO" id="GO:0005524">
    <property type="term" value="F:ATP binding"/>
    <property type="evidence" value="ECO:0007669"/>
    <property type="project" value="UniProtKB-KW"/>
</dbReference>
<evidence type="ECO:0000256" key="11">
    <source>
        <dbReference type="ARBA" id="ARBA00022763"/>
    </source>
</evidence>
<feature type="region of interest" description="Disordered" evidence="21">
    <location>
        <begin position="222"/>
        <end position="251"/>
    </location>
</feature>
<evidence type="ECO:0000256" key="6">
    <source>
        <dbReference type="ARBA" id="ARBA00014619"/>
    </source>
</evidence>
<evidence type="ECO:0000256" key="12">
    <source>
        <dbReference type="ARBA" id="ARBA00022777"/>
    </source>
</evidence>
<dbReference type="SMART" id="SM01343">
    <property type="entry name" value="FATC"/>
    <property type="match status" value="1"/>
</dbReference>
<dbReference type="InterPro" id="IPR003152">
    <property type="entry name" value="FATC_dom"/>
</dbReference>
<evidence type="ECO:0000313" key="25">
    <source>
        <dbReference type="EMBL" id="CAF9908354.1"/>
    </source>
</evidence>
<evidence type="ECO:0000256" key="8">
    <source>
        <dbReference type="ARBA" id="ARBA00022527"/>
    </source>
</evidence>
<dbReference type="InterPro" id="IPR016024">
    <property type="entry name" value="ARM-type_fold"/>
</dbReference>
<keyword evidence="13 20" id="KW-0067">ATP-binding</keyword>
<keyword evidence="9 20" id="KW-0808">Transferase</keyword>
<dbReference type="GO" id="GO:0004674">
    <property type="term" value="F:protein serine/threonine kinase activity"/>
    <property type="evidence" value="ECO:0007669"/>
    <property type="project" value="UniProtKB-KW"/>
</dbReference>
<dbReference type="FunFam" id="3.30.1010.10:FF:000019">
    <property type="entry name" value="Serine/threonine-protein kinase Tel1"/>
    <property type="match status" value="1"/>
</dbReference>
<dbReference type="InterPro" id="IPR014009">
    <property type="entry name" value="PIK_FAT"/>
</dbReference>
<dbReference type="EMBL" id="CAJPDT010000004">
    <property type="protein sequence ID" value="CAF9908354.1"/>
    <property type="molecule type" value="Genomic_DNA"/>
</dbReference>
<keyword evidence="7 20" id="KW-0158">Chromosome</keyword>
<evidence type="ECO:0000256" key="4">
    <source>
        <dbReference type="ARBA" id="ARBA00011370"/>
    </source>
</evidence>
<keyword evidence="26" id="KW-1185">Reference proteome</keyword>
<dbReference type="PANTHER" id="PTHR37079:SF4">
    <property type="entry name" value="SERINE_THREONINE-PROTEIN KINASE ATM"/>
    <property type="match status" value="1"/>
</dbReference>
<dbReference type="InterPro" id="IPR000403">
    <property type="entry name" value="PI3/4_kinase_cat_dom"/>
</dbReference>
<evidence type="ECO:0000256" key="13">
    <source>
        <dbReference type="ARBA" id="ARBA00022840"/>
    </source>
</evidence>
<protein>
    <recommendedName>
        <fullName evidence="6 20">Serine/threonine-protein kinase Tel1</fullName>
        <ecNumber evidence="5 20">2.7.11.1</ecNumber>
    </recommendedName>
</protein>
<evidence type="ECO:0000256" key="21">
    <source>
        <dbReference type="SAM" id="MobiDB-lite"/>
    </source>
</evidence>
<dbReference type="InterPro" id="IPR036940">
    <property type="entry name" value="PI3/4_kinase_cat_sf"/>
</dbReference>
<dbReference type="GO" id="GO:0005634">
    <property type="term" value="C:nucleus"/>
    <property type="evidence" value="ECO:0007669"/>
    <property type="project" value="UniProtKB-SubCell"/>
</dbReference>
<evidence type="ECO:0000256" key="14">
    <source>
        <dbReference type="ARBA" id="ARBA00022853"/>
    </source>
</evidence>
<dbReference type="PANTHER" id="PTHR37079">
    <property type="entry name" value="SERINE/THREONINE-PROTEIN KINASE ATM"/>
    <property type="match status" value="1"/>
</dbReference>
<comment type="similarity">
    <text evidence="3 20">Belongs to the PI3/PI4-kinase family. ATM subfamily.</text>
</comment>
<dbReference type="InterPro" id="IPR021668">
    <property type="entry name" value="TAN"/>
</dbReference>
<keyword evidence="15 20" id="KW-0779">Telomere</keyword>
<keyword evidence="14 20" id="KW-0156">Chromatin regulator</keyword>
<evidence type="ECO:0000259" key="22">
    <source>
        <dbReference type="PROSITE" id="PS50290"/>
    </source>
</evidence>
<dbReference type="GO" id="GO:0000781">
    <property type="term" value="C:chromosome, telomeric region"/>
    <property type="evidence" value="ECO:0007669"/>
    <property type="project" value="UniProtKB-SubCell"/>
</dbReference>
<evidence type="ECO:0000256" key="9">
    <source>
        <dbReference type="ARBA" id="ARBA00022679"/>
    </source>
</evidence>
<evidence type="ECO:0000256" key="15">
    <source>
        <dbReference type="ARBA" id="ARBA00022895"/>
    </source>
</evidence>
<dbReference type="GO" id="GO:0006325">
    <property type="term" value="P:chromatin organization"/>
    <property type="evidence" value="ECO:0007669"/>
    <property type="project" value="UniProtKB-KW"/>
</dbReference>
<keyword evidence="8 20" id="KW-0723">Serine/threonine-protein kinase</keyword>
<accession>A0A8H3EN88</accession>
<feature type="region of interest" description="Disordered" evidence="21">
    <location>
        <begin position="2916"/>
        <end position="2935"/>
    </location>
</feature>
<dbReference type="PROSITE" id="PS51190">
    <property type="entry name" value="FATC"/>
    <property type="match status" value="1"/>
</dbReference>
<dbReference type="Pfam" id="PF02260">
    <property type="entry name" value="FATC"/>
    <property type="match status" value="1"/>
</dbReference>
<evidence type="ECO:0000256" key="19">
    <source>
        <dbReference type="ARBA" id="ARBA00048679"/>
    </source>
</evidence>
<dbReference type="Proteomes" id="UP000664534">
    <property type="component" value="Unassembled WGS sequence"/>
</dbReference>
<comment type="function">
    <text evidence="17 20">Serine/threonine protein kinase which activates checkpoint signaling upon genotoxic stresses such as ionizing radiation (IR), ultraviolet light (UV), or DNA replication stalling, thereby acting as a DNA damage sensor. Recognizes the substrate consensus sequence [ST]-Q. Phosphorylates histone H2A to form H2AS128ph (gamma-H2A) at sites of DNA damage, involved in the regulation of DNA damage response mechanism. Required for the control of telomere length and genome stability.</text>
</comment>
<dbReference type="SMART" id="SM01342">
    <property type="entry name" value="TAN"/>
    <property type="match status" value="1"/>
</dbReference>
<evidence type="ECO:0000256" key="2">
    <source>
        <dbReference type="ARBA" id="ARBA00004574"/>
    </source>
</evidence>
<dbReference type="OrthoDB" id="381190at2759"/>
<dbReference type="InterPro" id="IPR018936">
    <property type="entry name" value="PI3/4_kinase_CS"/>
</dbReference>
<comment type="caution">
    <text evidence="25">The sequence shown here is derived from an EMBL/GenBank/DDBJ whole genome shotgun (WGS) entry which is preliminary data.</text>
</comment>
<dbReference type="CDD" id="cd05171">
    <property type="entry name" value="PIKKc_ATM"/>
    <property type="match status" value="1"/>
</dbReference>
<dbReference type="EC" id="2.7.11.1" evidence="5 20"/>
<dbReference type="SMART" id="SM00146">
    <property type="entry name" value="PI3Kc"/>
    <property type="match status" value="1"/>
</dbReference>
<dbReference type="Gene3D" id="1.10.1070.11">
    <property type="entry name" value="Phosphatidylinositol 3-/4-kinase, catalytic domain"/>
    <property type="match status" value="1"/>
</dbReference>
<proteinExistence type="inferred from homology"/>
<keyword evidence="10 20" id="KW-0547">Nucleotide-binding</keyword>
<evidence type="ECO:0000256" key="3">
    <source>
        <dbReference type="ARBA" id="ARBA00010769"/>
    </source>
</evidence>
<evidence type="ECO:0000313" key="26">
    <source>
        <dbReference type="Proteomes" id="UP000664534"/>
    </source>
</evidence>
<evidence type="ECO:0000259" key="23">
    <source>
        <dbReference type="PROSITE" id="PS51189"/>
    </source>
</evidence>
<reference evidence="25" key="1">
    <citation type="submission" date="2021-03" db="EMBL/GenBank/DDBJ databases">
        <authorList>
            <person name="Tagirdzhanova G."/>
        </authorList>
    </citation>
    <scope>NUCLEOTIDE SEQUENCE</scope>
</reference>
<dbReference type="SUPFAM" id="SSF48371">
    <property type="entry name" value="ARM repeat"/>
    <property type="match status" value="1"/>
</dbReference>
<dbReference type="Pfam" id="PF00454">
    <property type="entry name" value="PI3_PI4_kinase"/>
    <property type="match status" value="1"/>
</dbReference>
<dbReference type="SUPFAM" id="SSF56112">
    <property type="entry name" value="Protein kinase-like (PK-like)"/>
    <property type="match status" value="1"/>
</dbReference>
<comment type="catalytic activity">
    <reaction evidence="18 20">
        <text>L-threonyl-[protein] + ATP = O-phospho-L-threonyl-[protein] + ADP + H(+)</text>
        <dbReference type="Rhea" id="RHEA:46608"/>
        <dbReference type="Rhea" id="RHEA-COMP:11060"/>
        <dbReference type="Rhea" id="RHEA-COMP:11605"/>
        <dbReference type="ChEBI" id="CHEBI:15378"/>
        <dbReference type="ChEBI" id="CHEBI:30013"/>
        <dbReference type="ChEBI" id="CHEBI:30616"/>
        <dbReference type="ChEBI" id="CHEBI:61977"/>
        <dbReference type="ChEBI" id="CHEBI:456216"/>
        <dbReference type="EC" id="2.7.11.1"/>
    </reaction>
</comment>
<dbReference type="InterPro" id="IPR011009">
    <property type="entry name" value="Kinase-like_dom_sf"/>
</dbReference>
<evidence type="ECO:0000256" key="5">
    <source>
        <dbReference type="ARBA" id="ARBA00012513"/>
    </source>
</evidence>
<dbReference type="InterPro" id="IPR044107">
    <property type="entry name" value="PIKKc_ATM"/>
</dbReference>
<comment type="subcellular location">
    <subcellularLocation>
        <location evidence="2 20">Chromosome</location>
        <location evidence="2 20">Telomere</location>
    </subcellularLocation>
    <subcellularLocation>
        <location evidence="1 20">Nucleus</location>
    </subcellularLocation>
</comment>
<keyword evidence="12 20" id="KW-0418">Kinase</keyword>
<dbReference type="Pfam" id="PF11640">
    <property type="entry name" value="TAN"/>
    <property type="match status" value="1"/>
</dbReference>
<keyword evidence="16 20" id="KW-0539">Nucleus</keyword>
<name>A0A8H3EN88_9LECA</name>
<evidence type="ECO:0000256" key="18">
    <source>
        <dbReference type="ARBA" id="ARBA00047899"/>
    </source>
</evidence>
<evidence type="ECO:0000256" key="17">
    <source>
        <dbReference type="ARBA" id="ARBA00025079"/>
    </source>
</evidence>
<evidence type="ECO:0000256" key="10">
    <source>
        <dbReference type="ARBA" id="ARBA00022741"/>
    </source>
</evidence>
<keyword evidence="11 20" id="KW-0227">DNA damage</keyword>
<feature type="domain" description="FATC" evidence="24">
    <location>
        <begin position="2950"/>
        <end position="2982"/>
    </location>
</feature>
<dbReference type="InterPro" id="IPR038980">
    <property type="entry name" value="ATM_plant"/>
</dbReference>
<evidence type="ECO:0000256" key="16">
    <source>
        <dbReference type="ARBA" id="ARBA00023242"/>
    </source>
</evidence>
<organism evidence="25 26">
    <name type="scientific">Imshaugia aleurites</name>
    <dbReference type="NCBI Taxonomy" id="172621"/>
    <lineage>
        <taxon>Eukaryota</taxon>
        <taxon>Fungi</taxon>
        <taxon>Dikarya</taxon>
        <taxon>Ascomycota</taxon>
        <taxon>Pezizomycotina</taxon>
        <taxon>Lecanoromycetes</taxon>
        <taxon>OSLEUM clade</taxon>
        <taxon>Lecanoromycetidae</taxon>
        <taxon>Lecanorales</taxon>
        <taxon>Lecanorineae</taxon>
        <taxon>Parmeliaceae</taxon>
        <taxon>Imshaugia</taxon>
    </lineage>
</organism>
<dbReference type="GO" id="GO:0035556">
    <property type="term" value="P:intracellular signal transduction"/>
    <property type="evidence" value="ECO:0007669"/>
    <property type="project" value="UniProtKB-ARBA"/>
</dbReference>
<dbReference type="PROSITE" id="PS00916">
    <property type="entry name" value="PI3_4_KINASE_2"/>
    <property type="match status" value="1"/>
</dbReference>
<comment type="subunit">
    <text evidence="4">Associates with DNA double-strand breaks.</text>
</comment>
<gene>
    <name evidence="25" type="primary">TEL1</name>
    <name evidence="25" type="ORF">IMSHALPRED_006648</name>
</gene>
<feature type="domain" description="PI3K/PI4K catalytic" evidence="22">
    <location>
        <begin position="2613"/>
        <end position="2941"/>
    </location>
</feature>
<dbReference type="PROSITE" id="PS00915">
    <property type="entry name" value="PI3_4_KINASE_1"/>
    <property type="match status" value="1"/>
</dbReference>
<dbReference type="PROSITE" id="PS51189">
    <property type="entry name" value="FAT"/>
    <property type="match status" value="1"/>
</dbReference>
<evidence type="ECO:0000256" key="7">
    <source>
        <dbReference type="ARBA" id="ARBA00022454"/>
    </source>
</evidence>
<dbReference type="Gene3D" id="3.30.1010.10">
    <property type="entry name" value="Phosphatidylinositol 3-kinase Catalytic Subunit, Chain A, domain 4"/>
    <property type="match status" value="1"/>
</dbReference>
<sequence length="2982" mass="334899">MARAKSVKRLKDEPGFNGAIGESKFDYERFRSLKLNNTRKITFREGGRAERRSYRYVVPNATRMSLRWDTDLRRIINSNRDNVDLVDAKDDSYHTVLESVFRVAKIDKSNYARASKSTKTKVEGRLSACAALVRTVVEVGLRKLRYKTVKALVEHIIQTLQTADGGYCEPLAADYFRALATLLEYKAHPEHFLGDDWHEVVDFCVQAACDLNRPAELNESGLSNGGKILNGSRSNRDGPSRSATPSTMGVYGHKSSYNVSQRVADSQLKGSDDQIVLCLQHLVSVPNAPILDRADVILATVIEMLQSYLKISSTQQAAFECINAIMSRIVATNIALPLQTMKRVIPLLRRFWEPKEGAATLNDTLLAFLSYGEILLPRMISEDQTGDCNATLQALVEVLRDDYCIRRHRGQLQLDDLVLLDLSRSTSKQMPLSTRTLQLRLDGLRAESPWCLIARSAAITVALESAAIAREKTLDGEEVQDSKRQRLEHPIDDVLHHVKGSLLPEKLYGLQMSVFICDSLQSDEATLQSHLDALLPCLSENDSSIVSWAMLAMTSAANQTAARAPSLKEYWLRIWRMVARLITSRTLIEYAEVADIVDGMTKSVDLNGPAECDESATTLWTILVVLKGRENLGSASEASENVLRWLFHRWSPAKKRDRRNSLYIDHHFSTFSTLRLICICLGLPTPSVRSQLALNLGMLSQASLRSSRDRMLMQYLLLADDPLLCDDGKVSISKLEISYIRLAYSKFQMLATSVIDFFISEGSVLLQNQFTSIKEPASGMNAELIRIMISFGIIGYALASSPRLQDVRQCAQLKSILHGLRSGLKQCMLHHNERRELIKGLFHSFGAVLGSVDQLALKEDLLIDGTIAMSQEFDRNFWHEILHSTGPSAVDIEQDAMDLDDEFESQISTNRENDNIGENVHHEIDGSTNVTAFRACVAAKICFLSNMKEPEDHASTVVSQAVSSTVDYLTSLQARDFLVCRVFLRELLDSGVTVTEDDANTLLMYLAQVIIRPYDLERSEVSMGVCLEVLTGLAEMWINGEGSELAEVGAQLYTWFISVALKKGISSPHVHICISDLLQKVIKIRPEYARSLSLTSARTCLFEVLDQGNVAVKFYIGNKIADIFGLFVLKEHENILEDVINSLPTDRDWIEGIALRLFVLAHLAASWSTLLRRCVYAIFETPRAVPDSAGYAKNCMSHIATNLKLHKLQDLFKLFVSQILYTWLETQPLRSIPYTVFGYATLAELLHDVQDEVVGHVVMRGKDDEAAQLADDLGVSFEKLLETSFSRAAAYSIGRDYALPTSTSTQTSKAETYLRNILGKERYSSFITVHFAEILVLFYTTTDPDAQIEKGFQKRPASVKAYSAYQKITSKVPTHKVLPPGQQPTFKARYLFDEIECLCRRTSFDSESLWSPELYVYVFREILNTIHPELGSLNACVVLRRIRIMICMAGTCALKHYPLEMTLQSLRPFLTDAQCSEDAIAIVTYLLEYGASYLKQVPSFLAGHAVSTLTSMKAFFESTQDSTTQESQFKTTMSIAQAFHAYFVGSLEVYSSPHLTEESAKCFKTIIKTSSNIQNGGNAKLGTHESELLLELLEDQRSGRNLLDQSSKDAILKFLCTPFEVPSDFREDIVGSDELSARYASVVWKTCQRGISSPNYLLWAGRVLGRAYASRGLIDRELAFETKVEPELNSSSTRTISPSSCSRSNLLRLLRDVLMRDQSTEVGLAEATLRSIVTGTYDTDGFLDCEHFLPPSLIQSLLWKQYHLPATALRNTEGSKLQDIVVFKEHQEGSEWIQKLGIALACSAADDPFLSELTRTIQRLKDLAENAFPYILHMVLLREAGGHETTKRVMSQACRHLFQTCISNETDGTLVYPIRVLLKAILYLRTQSLPHETTEADRAQWLDLDYQQAAAVALRCSMYKTALLFVEIEASAAAKISRRRSSAIKVQQPTELLLNIYQNIDEQDAFYGVQQPSSLSSMMARLEYEHAGFKSLSFRGAHYDGQIRHSGGGDHIDEESMVRALDRLDLNGLSQSVLSKMTTTGPNAINSVLRTARKLEQWDISVPASHSSGASTVFRVFQGINNAADSENLRITLNTGFSDSMSQLMVGEGAKPSIHAILGSLAIVTEADEIFSSERSEQLYEALERFKNRELWMHSESYEHVKMIISCRETLFSSLSKKPKLQNLLKTSQRDARSLESHQLVASSHMSRAHGAIQNALSTVTYLTELVKPCKEVGVDISAVVRLASANVLWDQGEMTASIRILQDLQGLTDSHVQLIEVSKPELLAKLGHQISEARLEKPDEIITHYLRPAIKELRGESEGDEAGEVFHEFASFCDKQLQNADGLEDFQRIEKLRERKQAEVGDLDKMIKSASSQAKERENLKNHRAKAKQWFDIDDREFQRLRESRQTFLRQSLENYLLCLKACNKYDNDALRFSALWLENYESDIANEAVSKHVGQVGSRKFAALMNQWSSRLLEKPGQFQSLLSSLVLRICLDHPYHGMYQIFTGFKTKSKDDAGLKRHAAASNIVLELKASKMQNTWVALHNANIGFVRFATERLDPAVIKQGSKIALRKYESGQRIEQDIPKLRVPPPTMKIELRPDCDYRSIPVVARFEPQFTVASGISMPKIVTTVGTDGLKYKQLVSRYDCEERMQAKPSQFKGGSDDLRQDLIMEQVFDQVSNLLKSQRATRQRNLVIRTYKVLPLTATAGIIEFVANTTPLHDYLLPAHQRHFPKDLKTTNCRKHISDAQTKSVDQRIKTYRSVCDQFHPVLRYFFMERFQNPDVWFEKRLAYTRSVAASSILGHVLGLGDRHGQNILLDEMTGEVVHIDLGIAFEQGRVLHVPEVVPFRLTRDLVDGMGITKTEGVFRRCCEFTLEALRNESYSIMTILDVLRYDPLYQWSLSPLRLKRMQDAQTENPALPAGDGAGGKKDNEPGEADRALTVVAKKLSKSLSVTATVNELIQQATDERNLAVLFAGWAAWV</sequence>
<evidence type="ECO:0000259" key="24">
    <source>
        <dbReference type="PROSITE" id="PS51190"/>
    </source>
</evidence>